<keyword evidence="1" id="KW-0732">Signal</keyword>
<dbReference type="EMBL" id="JACHJV010000002">
    <property type="protein sequence ID" value="MBB4928138.1"/>
    <property type="molecule type" value="Genomic_DNA"/>
</dbReference>
<organism evidence="2 3">
    <name type="scientific">Kitasatospora kifunensis</name>
    <name type="common">Streptomyces kifunensis</name>
    <dbReference type="NCBI Taxonomy" id="58351"/>
    <lineage>
        <taxon>Bacteria</taxon>
        <taxon>Bacillati</taxon>
        <taxon>Actinomycetota</taxon>
        <taxon>Actinomycetes</taxon>
        <taxon>Kitasatosporales</taxon>
        <taxon>Streptomycetaceae</taxon>
        <taxon>Kitasatospora</taxon>
    </lineage>
</organism>
<name>A0A7W7VZI9_KITKI</name>
<reference evidence="2 3" key="1">
    <citation type="submission" date="2020-08" db="EMBL/GenBank/DDBJ databases">
        <title>Sequencing the genomes of 1000 actinobacteria strains.</title>
        <authorList>
            <person name="Klenk H.-P."/>
        </authorList>
    </citation>
    <scope>NUCLEOTIDE SEQUENCE [LARGE SCALE GENOMIC DNA]</scope>
    <source>
        <strain evidence="2 3">DSM 41654</strain>
    </source>
</reference>
<keyword evidence="3" id="KW-1185">Reference proteome</keyword>
<feature type="signal peptide" evidence="1">
    <location>
        <begin position="1"/>
        <end position="27"/>
    </location>
</feature>
<proteinExistence type="predicted"/>
<gene>
    <name evidence="2" type="ORF">FHR34_007233</name>
</gene>
<evidence type="ECO:0000313" key="3">
    <source>
        <dbReference type="Proteomes" id="UP000540506"/>
    </source>
</evidence>
<evidence type="ECO:0000313" key="2">
    <source>
        <dbReference type="EMBL" id="MBB4928138.1"/>
    </source>
</evidence>
<comment type="caution">
    <text evidence="2">The sequence shown here is derived from an EMBL/GenBank/DDBJ whole genome shotgun (WGS) entry which is preliminary data.</text>
</comment>
<protein>
    <submittedName>
        <fullName evidence="2">Uncharacterized protein</fullName>
    </submittedName>
</protein>
<dbReference type="Proteomes" id="UP000540506">
    <property type="component" value="Unassembled WGS sequence"/>
</dbReference>
<accession>A0A7W7VZI9</accession>
<feature type="chain" id="PRO_5031322410" evidence="1">
    <location>
        <begin position="28"/>
        <end position="122"/>
    </location>
</feature>
<dbReference type="RefSeq" id="WP_184945089.1">
    <property type="nucleotide sequence ID" value="NZ_JACHJV010000002.1"/>
</dbReference>
<dbReference type="AlphaFoldDB" id="A0A7W7VZI9"/>
<sequence>MERIRTLALAGAASVLALGLSAASAHASETDQPLTDTKPAATEAADAPLTLGSWVSIPAHGHGVATASCPTGTFPTVGNWHTSAYDIYATDYYRSGNTWYVLGTNMGTTTEYLEATVTCLTT</sequence>
<evidence type="ECO:0000256" key="1">
    <source>
        <dbReference type="SAM" id="SignalP"/>
    </source>
</evidence>